<feature type="non-terminal residue" evidence="1">
    <location>
        <position position="1"/>
    </location>
</feature>
<dbReference type="AlphaFoldDB" id="A0A8H6R8R2"/>
<accession>A0A8H6R8R2</accession>
<organism evidence="1 2">
    <name type="scientific">Pseudocercospora fuligena</name>
    <dbReference type="NCBI Taxonomy" id="685502"/>
    <lineage>
        <taxon>Eukaryota</taxon>
        <taxon>Fungi</taxon>
        <taxon>Dikarya</taxon>
        <taxon>Ascomycota</taxon>
        <taxon>Pezizomycotina</taxon>
        <taxon>Dothideomycetes</taxon>
        <taxon>Dothideomycetidae</taxon>
        <taxon>Mycosphaerellales</taxon>
        <taxon>Mycosphaerellaceae</taxon>
        <taxon>Pseudocercospora</taxon>
    </lineage>
</organism>
<evidence type="ECO:0000313" key="2">
    <source>
        <dbReference type="Proteomes" id="UP000660729"/>
    </source>
</evidence>
<dbReference type="OrthoDB" id="10491437at2759"/>
<comment type="caution">
    <text evidence="1">The sequence shown here is derived from an EMBL/GenBank/DDBJ whole genome shotgun (WGS) entry which is preliminary data.</text>
</comment>
<reference evidence="1" key="1">
    <citation type="submission" date="2020-04" db="EMBL/GenBank/DDBJ databases">
        <title>Draft genome resource of the tomato pathogen Pseudocercospora fuligena.</title>
        <authorList>
            <person name="Zaccaron A."/>
        </authorList>
    </citation>
    <scope>NUCLEOTIDE SEQUENCE</scope>
    <source>
        <strain evidence="1">PF001</strain>
    </source>
</reference>
<keyword evidence="2" id="KW-1185">Reference proteome</keyword>
<gene>
    <name evidence="1" type="ORF">HII31_12770</name>
</gene>
<dbReference type="Proteomes" id="UP000660729">
    <property type="component" value="Unassembled WGS sequence"/>
</dbReference>
<dbReference type="EMBL" id="JABCIY010000306">
    <property type="protein sequence ID" value="KAF7185897.1"/>
    <property type="molecule type" value="Genomic_DNA"/>
</dbReference>
<evidence type="ECO:0000313" key="1">
    <source>
        <dbReference type="EMBL" id="KAF7185897.1"/>
    </source>
</evidence>
<sequence>MSFLPKIRHGPHLVRRAKRVHELLVFARRDRRCFSRTVIYRDNVITASYETSGSLQPIWSKDAPHGTREQQTAGQLDTDHEIVMTQKKPRTSISEGRAYFDAYLSQEMQDVLGFHVHLVSCAMRDTHKLCYGQSEEAMKQTAVQEFDKACRLSGQQGLSSLAIGAAHLGKVLSPNLSMTMRKRRPKTCRFWIEAPGPSTWHAYL</sequence>
<protein>
    <submittedName>
        <fullName evidence="1">Uncharacterized protein</fullName>
    </submittedName>
</protein>
<name>A0A8H6R8R2_9PEZI</name>
<proteinExistence type="predicted"/>